<feature type="region of interest" description="Disordered" evidence="5">
    <location>
        <begin position="1"/>
        <end position="43"/>
    </location>
</feature>
<dbReference type="CDD" id="cd12148">
    <property type="entry name" value="fungal_TF_MHR"/>
    <property type="match status" value="1"/>
</dbReference>
<dbReference type="Gene3D" id="4.10.240.10">
    <property type="entry name" value="Zn(2)-C6 fungal-type DNA-binding domain"/>
    <property type="match status" value="1"/>
</dbReference>
<feature type="domain" description="Zn(2)-C6 fungal-type" evidence="6">
    <location>
        <begin position="80"/>
        <end position="109"/>
    </location>
</feature>
<sequence>MFGGMRAYGQEGHEPMDTRPAKRQRNLSGPAEQGYHDSVHSMPQQDMQIQLPPPRIDIQVVPPAVAGKGRSEDKNNRKLSCKECRRLKLKCDRVFPCQSCVKRGCGSLCPEGALTSGRGSRFILANTEQLHEKISQLGDRVRQLEDALQSVQSQVSSQPHPLLVPELLKIKTAQELYGASASSHPPLPNAMQDTQAGPSRDDRLRESVGSLSLDHRPGPPPHSMMDLDHLRESTPPEVPPDILQLSSTFPFPWSVDLKIRKRIRDALPPRDEARAICEEARRNALWQYNLDSSETFIPNLIHYCYNTPIEDVSPRRLALLLMVLSIGSLVDLNRPLGSMHGEAYHHLARAAVCEIPLMEEPDFDVLHALFLMLWYHLIFSDNKKAIGYAWNLMGFVAKLAQGLGLHRDSPRLKLIPEEHEKRRAIFWELINMDCRMSLSLGRPSSISLAHVDVHQPTYVGPGIYVSREEIVYHEWKTSFFIKCLSPMLEAMVAPDPPDYSRIVELDRSVRDFGVPALLDTDSTKVLEVAPRFLSMQRALVALGREVALLQLHRKYFTQAMSDSAAFDMHHQFAPSVIATYLAASALISSVESLFNQEEQLSARFLHFWFNSFSASVTLSLLISRAPSTPLANYAFQALERVCQLFRRAAVILPFSAKALPVMQKLAEKSRKTLTQSQPSKYPDGASYARHSEVRHMPACFKHAHPYLSQQAERILASNSNSMSSLNLILDRGPSAEFPNPSSSSASAVPAGQGVGVQKDSWIPDIYRFASLGLSLDDRYAPGYAASQPTPFVPSFPRVSETKDFNFDHGDITVGLVEETSYMAWF</sequence>
<dbReference type="Proteomes" id="UP000307440">
    <property type="component" value="Unassembled WGS sequence"/>
</dbReference>
<dbReference type="GO" id="GO:0008270">
    <property type="term" value="F:zinc ion binding"/>
    <property type="evidence" value="ECO:0007669"/>
    <property type="project" value="InterPro"/>
</dbReference>
<dbReference type="STRING" id="230819.A0A5C3KU64"/>
<dbReference type="Pfam" id="PF04082">
    <property type="entry name" value="Fungal_trans"/>
    <property type="match status" value="1"/>
</dbReference>
<protein>
    <recommendedName>
        <fullName evidence="6">Zn(2)-C6 fungal-type domain-containing protein</fullName>
    </recommendedName>
</protein>
<dbReference type="InterPro" id="IPR036864">
    <property type="entry name" value="Zn2-C6_fun-type_DNA-bd_sf"/>
</dbReference>
<accession>A0A5C3KU64</accession>
<dbReference type="OrthoDB" id="424974at2759"/>
<evidence type="ECO:0000256" key="3">
    <source>
        <dbReference type="ARBA" id="ARBA00023242"/>
    </source>
</evidence>
<dbReference type="GO" id="GO:0000981">
    <property type="term" value="F:DNA-binding transcription factor activity, RNA polymerase II-specific"/>
    <property type="evidence" value="ECO:0007669"/>
    <property type="project" value="InterPro"/>
</dbReference>
<evidence type="ECO:0000256" key="1">
    <source>
        <dbReference type="ARBA" id="ARBA00004123"/>
    </source>
</evidence>
<dbReference type="CDD" id="cd00067">
    <property type="entry name" value="GAL4"/>
    <property type="match status" value="1"/>
</dbReference>
<evidence type="ECO:0000256" key="2">
    <source>
        <dbReference type="ARBA" id="ARBA00022723"/>
    </source>
</evidence>
<feature type="compositionally biased region" description="Basic and acidic residues" evidence="5">
    <location>
        <begin position="11"/>
        <end position="20"/>
    </location>
</feature>
<comment type="subcellular location">
    <subcellularLocation>
        <location evidence="1">Nucleus</location>
    </subcellularLocation>
</comment>
<dbReference type="Pfam" id="PF00172">
    <property type="entry name" value="Zn_clus"/>
    <property type="match status" value="1"/>
</dbReference>
<dbReference type="SMART" id="SM00906">
    <property type="entry name" value="Fungal_trans"/>
    <property type="match status" value="1"/>
</dbReference>
<keyword evidence="8" id="KW-1185">Reference proteome</keyword>
<evidence type="ECO:0000256" key="4">
    <source>
        <dbReference type="SAM" id="Coils"/>
    </source>
</evidence>
<dbReference type="AlphaFoldDB" id="A0A5C3KU64"/>
<dbReference type="PANTHER" id="PTHR31001:SF56">
    <property type="entry name" value="ZN(2)-C6 FUNGAL-TYPE DOMAIN-CONTAINING PROTEIN"/>
    <property type="match status" value="1"/>
</dbReference>
<evidence type="ECO:0000256" key="5">
    <source>
        <dbReference type="SAM" id="MobiDB-lite"/>
    </source>
</evidence>
<evidence type="ECO:0000313" key="8">
    <source>
        <dbReference type="Proteomes" id="UP000307440"/>
    </source>
</evidence>
<keyword evidence="2" id="KW-0479">Metal-binding</keyword>
<feature type="region of interest" description="Disordered" evidence="5">
    <location>
        <begin position="179"/>
        <end position="205"/>
    </location>
</feature>
<dbReference type="InterPro" id="IPR001138">
    <property type="entry name" value="Zn2Cys6_DnaBD"/>
</dbReference>
<organism evidence="7 8">
    <name type="scientific">Coprinopsis marcescibilis</name>
    <name type="common">Agaric fungus</name>
    <name type="synonym">Psathyrella marcescibilis</name>
    <dbReference type="NCBI Taxonomy" id="230819"/>
    <lineage>
        <taxon>Eukaryota</taxon>
        <taxon>Fungi</taxon>
        <taxon>Dikarya</taxon>
        <taxon>Basidiomycota</taxon>
        <taxon>Agaricomycotina</taxon>
        <taxon>Agaricomycetes</taxon>
        <taxon>Agaricomycetidae</taxon>
        <taxon>Agaricales</taxon>
        <taxon>Agaricineae</taxon>
        <taxon>Psathyrellaceae</taxon>
        <taxon>Coprinopsis</taxon>
    </lineage>
</organism>
<dbReference type="InterPro" id="IPR050613">
    <property type="entry name" value="Sec_Metabolite_Reg"/>
</dbReference>
<dbReference type="InterPro" id="IPR007219">
    <property type="entry name" value="XnlR_reg_dom"/>
</dbReference>
<feature type="coiled-coil region" evidence="4">
    <location>
        <begin position="127"/>
        <end position="154"/>
    </location>
</feature>
<reference evidence="7 8" key="1">
    <citation type="journal article" date="2019" name="Nat. Ecol. Evol.">
        <title>Megaphylogeny resolves global patterns of mushroom evolution.</title>
        <authorList>
            <person name="Varga T."/>
            <person name="Krizsan K."/>
            <person name="Foldi C."/>
            <person name="Dima B."/>
            <person name="Sanchez-Garcia M."/>
            <person name="Sanchez-Ramirez S."/>
            <person name="Szollosi G.J."/>
            <person name="Szarkandi J.G."/>
            <person name="Papp V."/>
            <person name="Albert L."/>
            <person name="Andreopoulos W."/>
            <person name="Angelini C."/>
            <person name="Antonin V."/>
            <person name="Barry K.W."/>
            <person name="Bougher N.L."/>
            <person name="Buchanan P."/>
            <person name="Buyck B."/>
            <person name="Bense V."/>
            <person name="Catcheside P."/>
            <person name="Chovatia M."/>
            <person name="Cooper J."/>
            <person name="Damon W."/>
            <person name="Desjardin D."/>
            <person name="Finy P."/>
            <person name="Geml J."/>
            <person name="Haridas S."/>
            <person name="Hughes K."/>
            <person name="Justo A."/>
            <person name="Karasinski D."/>
            <person name="Kautmanova I."/>
            <person name="Kiss B."/>
            <person name="Kocsube S."/>
            <person name="Kotiranta H."/>
            <person name="LaButti K.M."/>
            <person name="Lechner B.E."/>
            <person name="Liimatainen K."/>
            <person name="Lipzen A."/>
            <person name="Lukacs Z."/>
            <person name="Mihaltcheva S."/>
            <person name="Morgado L.N."/>
            <person name="Niskanen T."/>
            <person name="Noordeloos M.E."/>
            <person name="Ohm R.A."/>
            <person name="Ortiz-Santana B."/>
            <person name="Ovrebo C."/>
            <person name="Racz N."/>
            <person name="Riley R."/>
            <person name="Savchenko A."/>
            <person name="Shiryaev A."/>
            <person name="Soop K."/>
            <person name="Spirin V."/>
            <person name="Szebenyi C."/>
            <person name="Tomsovsky M."/>
            <person name="Tulloss R.E."/>
            <person name="Uehling J."/>
            <person name="Grigoriev I.V."/>
            <person name="Vagvolgyi C."/>
            <person name="Papp T."/>
            <person name="Martin F.M."/>
            <person name="Miettinen O."/>
            <person name="Hibbett D.S."/>
            <person name="Nagy L.G."/>
        </authorList>
    </citation>
    <scope>NUCLEOTIDE SEQUENCE [LARGE SCALE GENOMIC DNA]</scope>
    <source>
        <strain evidence="7 8">CBS 121175</strain>
    </source>
</reference>
<dbReference type="PROSITE" id="PS50048">
    <property type="entry name" value="ZN2_CY6_FUNGAL_2"/>
    <property type="match status" value="1"/>
</dbReference>
<name>A0A5C3KU64_COPMA</name>
<dbReference type="SMART" id="SM00066">
    <property type="entry name" value="GAL4"/>
    <property type="match status" value="1"/>
</dbReference>
<keyword evidence="4" id="KW-0175">Coiled coil</keyword>
<dbReference type="GO" id="GO:0003677">
    <property type="term" value="F:DNA binding"/>
    <property type="evidence" value="ECO:0007669"/>
    <property type="project" value="InterPro"/>
</dbReference>
<dbReference type="GO" id="GO:0006351">
    <property type="term" value="P:DNA-templated transcription"/>
    <property type="evidence" value="ECO:0007669"/>
    <property type="project" value="InterPro"/>
</dbReference>
<keyword evidence="3" id="KW-0539">Nucleus</keyword>
<evidence type="ECO:0000259" key="6">
    <source>
        <dbReference type="PROSITE" id="PS50048"/>
    </source>
</evidence>
<dbReference type="PANTHER" id="PTHR31001">
    <property type="entry name" value="UNCHARACTERIZED TRANSCRIPTIONAL REGULATORY PROTEIN"/>
    <property type="match status" value="1"/>
</dbReference>
<gene>
    <name evidence="7" type="ORF">FA15DRAFT_670507</name>
</gene>
<dbReference type="PROSITE" id="PS00463">
    <property type="entry name" value="ZN2_CY6_FUNGAL_1"/>
    <property type="match status" value="1"/>
</dbReference>
<dbReference type="GO" id="GO:0005634">
    <property type="term" value="C:nucleus"/>
    <property type="evidence" value="ECO:0007669"/>
    <property type="project" value="UniProtKB-SubCell"/>
</dbReference>
<dbReference type="SUPFAM" id="SSF57701">
    <property type="entry name" value="Zn2/Cys6 DNA-binding domain"/>
    <property type="match status" value="1"/>
</dbReference>
<dbReference type="EMBL" id="ML210219">
    <property type="protein sequence ID" value="TFK23393.1"/>
    <property type="molecule type" value="Genomic_DNA"/>
</dbReference>
<proteinExistence type="predicted"/>
<evidence type="ECO:0000313" key="7">
    <source>
        <dbReference type="EMBL" id="TFK23393.1"/>
    </source>
</evidence>